<dbReference type="OrthoDB" id="75140at2759"/>
<dbReference type="EMBL" id="DS028154">
    <property type="protein sequence ID" value="EEY63275.1"/>
    <property type="molecule type" value="Genomic_DNA"/>
</dbReference>
<evidence type="ECO:0000313" key="1">
    <source>
        <dbReference type="EMBL" id="EEY63275.1"/>
    </source>
</evidence>
<dbReference type="SUPFAM" id="SSF48484">
    <property type="entry name" value="Lipoxigenase"/>
    <property type="match status" value="1"/>
</dbReference>
<gene>
    <name evidence="1" type="ORF">PITG_15515</name>
</gene>
<keyword evidence="2" id="KW-1185">Reference proteome</keyword>
<dbReference type="GeneID" id="9478572"/>
<dbReference type="InterPro" id="IPR036226">
    <property type="entry name" value="LipOase_C_sf"/>
</dbReference>
<reference evidence="2" key="1">
    <citation type="journal article" date="2009" name="Nature">
        <title>Genome sequence and analysis of the Irish potato famine pathogen Phytophthora infestans.</title>
        <authorList>
            <consortium name="The Broad Institute Genome Sequencing Platform"/>
            <person name="Haas B.J."/>
            <person name="Kamoun S."/>
            <person name="Zody M.C."/>
            <person name="Jiang R.H."/>
            <person name="Handsaker R.E."/>
            <person name="Cano L.M."/>
            <person name="Grabherr M."/>
            <person name="Kodira C.D."/>
            <person name="Raffaele S."/>
            <person name="Torto-Alalibo T."/>
            <person name="Bozkurt T.O."/>
            <person name="Ah-Fong A.M."/>
            <person name="Alvarado L."/>
            <person name="Anderson V.L."/>
            <person name="Armstrong M.R."/>
            <person name="Avrova A."/>
            <person name="Baxter L."/>
            <person name="Beynon J."/>
            <person name="Boevink P.C."/>
            <person name="Bollmann S.R."/>
            <person name="Bos J.I."/>
            <person name="Bulone V."/>
            <person name="Cai G."/>
            <person name="Cakir C."/>
            <person name="Carrington J.C."/>
            <person name="Chawner M."/>
            <person name="Conti L."/>
            <person name="Costanzo S."/>
            <person name="Ewan R."/>
            <person name="Fahlgren N."/>
            <person name="Fischbach M.A."/>
            <person name="Fugelstad J."/>
            <person name="Gilroy E.M."/>
            <person name="Gnerre S."/>
            <person name="Green P.J."/>
            <person name="Grenville-Briggs L.J."/>
            <person name="Griffith J."/>
            <person name="Grunwald N.J."/>
            <person name="Horn K."/>
            <person name="Horner N.R."/>
            <person name="Hu C.H."/>
            <person name="Huitema E."/>
            <person name="Jeong D.H."/>
            <person name="Jones A.M."/>
            <person name="Jones J.D."/>
            <person name="Jones R.W."/>
            <person name="Karlsson E.K."/>
            <person name="Kunjeti S.G."/>
            <person name="Lamour K."/>
            <person name="Liu Z."/>
            <person name="Ma L."/>
            <person name="Maclean D."/>
            <person name="Chibucos M.C."/>
            <person name="McDonald H."/>
            <person name="McWalters J."/>
            <person name="Meijer H.J."/>
            <person name="Morgan W."/>
            <person name="Morris P.F."/>
            <person name="Munro C.A."/>
            <person name="O'Neill K."/>
            <person name="Ospina-Giraldo M."/>
            <person name="Pinzon A."/>
            <person name="Pritchard L."/>
            <person name="Ramsahoye B."/>
            <person name="Ren Q."/>
            <person name="Restrepo S."/>
            <person name="Roy S."/>
            <person name="Sadanandom A."/>
            <person name="Savidor A."/>
            <person name="Schornack S."/>
            <person name="Schwartz D.C."/>
            <person name="Schumann U.D."/>
            <person name="Schwessinger B."/>
            <person name="Seyer L."/>
            <person name="Sharpe T."/>
            <person name="Silvar C."/>
            <person name="Song J."/>
            <person name="Studholme D.J."/>
            <person name="Sykes S."/>
            <person name="Thines M."/>
            <person name="van de Vondervoort P.J."/>
            <person name="Phuntumart V."/>
            <person name="Wawra S."/>
            <person name="Weide R."/>
            <person name="Win J."/>
            <person name="Young C."/>
            <person name="Zhou S."/>
            <person name="Fry W."/>
            <person name="Meyers B.C."/>
            <person name="van West P."/>
            <person name="Ristaino J."/>
            <person name="Govers F."/>
            <person name="Birch P.R."/>
            <person name="Whisson S.C."/>
            <person name="Judelson H.S."/>
            <person name="Nusbaum C."/>
        </authorList>
    </citation>
    <scope>NUCLEOTIDE SEQUENCE [LARGE SCALE GENOMIC DNA]</scope>
    <source>
        <strain evidence="2">T30-4</strain>
    </source>
</reference>
<proteinExistence type="predicted"/>
<organism evidence="1 2">
    <name type="scientific">Phytophthora infestans (strain T30-4)</name>
    <name type="common">Potato late blight agent</name>
    <dbReference type="NCBI Taxonomy" id="403677"/>
    <lineage>
        <taxon>Eukaryota</taxon>
        <taxon>Sar</taxon>
        <taxon>Stramenopiles</taxon>
        <taxon>Oomycota</taxon>
        <taxon>Peronosporomycetes</taxon>
        <taxon>Peronosporales</taxon>
        <taxon>Peronosporaceae</taxon>
        <taxon>Phytophthora</taxon>
    </lineage>
</organism>
<dbReference type="VEuPathDB" id="FungiDB:PITG_15515"/>
<dbReference type="KEGG" id="pif:PITG_15515"/>
<dbReference type="OMA" id="ERNETWP"/>
<dbReference type="HOGENOM" id="CLU_2008484_0_0_1"/>
<dbReference type="InParanoid" id="D0NRF3"/>
<evidence type="ECO:0000313" key="2">
    <source>
        <dbReference type="Proteomes" id="UP000006643"/>
    </source>
</evidence>
<dbReference type="AlphaFoldDB" id="D0NRF3"/>
<protein>
    <submittedName>
        <fullName evidence="1">Uncharacterized protein</fullName>
    </submittedName>
</protein>
<sequence length="122" mass="13978">MNGHASWHSIAPPFHGSALYIKPLPTKKGEEVDPLDYAVPSETVPKMAYLYSWFARQVPVNASALHFYQSEPFTSETELVEPIREFHQSMNDMMHFVDFAESQEAHPIDIFKPSSLPFYSFI</sequence>
<accession>D0NRF3</accession>
<name>D0NRF3_PHYIT</name>
<dbReference type="Proteomes" id="UP000006643">
    <property type="component" value="Unassembled WGS sequence"/>
</dbReference>
<dbReference type="RefSeq" id="XP_002898452.1">
    <property type="nucleotide sequence ID" value="XM_002898406.1"/>
</dbReference>
<dbReference type="eggNOG" id="ENOG502S8IY">
    <property type="taxonomic scope" value="Eukaryota"/>
</dbReference>